<name>U9TAS4_RHIID</name>
<gene>
    <name evidence="2" type="ORF">GLOINDRAFT_8477</name>
</gene>
<dbReference type="VEuPathDB" id="FungiDB:RhiirFUN_001419"/>
<dbReference type="EMBL" id="KI297184">
    <property type="protein sequence ID" value="ESA00456.1"/>
    <property type="molecule type" value="Genomic_DNA"/>
</dbReference>
<evidence type="ECO:0000313" key="2">
    <source>
        <dbReference type="EMBL" id="ESA00456.1"/>
    </source>
</evidence>
<sequence>MICDIPESINIDFYAGKVCIGLKDPIFQPSSPLRHATELYSILLEEQLVDKPVLCLYTDGGPDHRCTYARVQLSYICLFLALDLDYFVAVQTPPQHSWKNPVEHIMSILNLGLQSVGLMRAEMNDESEKLISKCGTMNEIRKIAMENPTLKEDLIDSLQSPISSEIEMEKFWETIQLVDDSVTHEDHTAEHIKQRLFLQEFIEHCCTARHYSFTIKKCGESTCTICRLPCCLPEDFEQLHRLLDPVPGDDLHYKSFEELYGKQTTEDHRPSLKNVKKTKEKMKTTKVKHTMPFCPSAVHAKNVGITVSCVECEKPCLLFSAKKLSEKDKTILQGFLDTILYTCGMSFYNTYDLAIAIPPKQDICDDITEDNGEDDQENMEKEDASNNDEQNEPEDLDNRNEEFEIDIDKELDNATEDSIYELFSRVFVNDSWSCSSPIEKPYYSAGIYPDVCIECGSLDVNRVTKDEHPHCSGCNSDTIVSKKRLKWKQGGSLL</sequence>
<accession>U9TAS4</accession>
<feature type="region of interest" description="Disordered" evidence="1">
    <location>
        <begin position="365"/>
        <end position="400"/>
    </location>
</feature>
<feature type="compositionally biased region" description="Acidic residues" evidence="1">
    <location>
        <begin position="385"/>
        <end position="395"/>
    </location>
</feature>
<evidence type="ECO:0000256" key="1">
    <source>
        <dbReference type="SAM" id="MobiDB-lite"/>
    </source>
</evidence>
<proteinExistence type="predicted"/>
<organism evidence="2">
    <name type="scientific">Rhizophagus irregularis (strain DAOM 181602 / DAOM 197198 / MUCL 43194)</name>
    <name type="common">Arbuscular mycorrhizal fungus</name>
    <name type="synonym">Glomus intraradices</name>
    <dbReference type="NCBI Taxonomy" id="747089"/>
    <lineage>
        <taxon>Eukaryota</taxon>
        <taxon>Fungi</taxon>
        <taxon>Fungi incertae sedis</taxon>
        <taxon>Mucoromycota</taxon>
        <taxon>Glomeromycotina</taxon>
        <taxon>Glomeromycetes</taxon>
        <taxon>Glomerales</taxon>
        <taxon>Glomeraceae</taxon>
        <taxon>Rhizophagus</taxon>
    </lineage>
</organism>
<dbReference type="eggNOG" id="ENOG502QW0B">
    <property type="taxonomic scope" value="Eukaryota"/>
</dbReference>
<dbReference type="AlphaFoldDB" id="U9TAS4"/>
<dbReference type="HOGENOM" id="CLU_037883_2_0_1"/>
<reference evidence="2" key="1">
    <citation type="submission" date="2013-07" db="EMBL/GenBank/DDBJ databases">
        <title>The genome of an arbuscular mycorrhizal fungus provides insights into the evolution of the oldest plant symbiosis.</title>
        <authorList>
            <consortium name="DOE Joint Genome Institute"/>
            <person name="Tisserant E."/>
            <person name="Malbreil M."/>
            <person name="Kuo A."/>
            <person name="Kohler A."/>
            <person name="Symeonidi A."/>
            <person name="Balestrini R."/>
            <person name="Charron P."/>
            <person name="Duensing N."/>
            <person name="Frei-dit-Frey N."/>
            <person name="Gianinazzi-Pearson V."/>
            <person name="Gilbert B."/>
            <person name="Handa Y."/>
            <person name="Hijri M."/>
            <person name="Kaul R."/>
            <person name="Kawaguchi M."/>
            <person name="Krajinski F."/>
            <person name="Lammers P."/>
            <person name="Lapierre D."/>
            <person name="Masclaux F.G."/>
            <person name="Murat C."/>
            <person name="Morin E."/>
            <person name="Ndikumana S."/>
            <person name="Pagni M."/>
            <person name="Petitpierre D."/>
            <person name="Requena N."/>
            <person name="Rosikiewicz P."/>
            <person name="Riley R."/>
            <person name="Saito K."/>
            <person name="San Clemente H."/>
            <person name="Shapiro H."/>
            <person name="van Tuinen D."/>
            <person name="Becard G."/>
            <person name="Bonfante P."/>
            <person name="Paszkowski U."/>
            <person name="Shachar-Hill Y."/>
            <person name="Young J.P."/>
            <person name="Sanders I.R."/>
            <person name="Henrissat B."/>
            <person name="Rensing S.A."/>
            <person name="Grigoriev I.V."/>
            <person name="Corradi N."/>
            <person name="Roux C."/>
            <person name="Martin F."/>
        </authorList>
    </citation>
    <scope>NUCLEOTIDE SEQUENCE</scope>
    <source>
        <strain evidence="2">DAOM 197198</strain>
    </source>
</reference>
<feature type="compositionally biased region" description="Acidic residues" evidence="1">
    <location>
        <begin position="365"/>
        <end position="377"/>
    </location>
</feature>
<protein>
    <submittedName>
        <fullName evidence="2">Uncharacterized protein</fullName>
    </submittedName>
</protein>